<evidence type="ECO:0000313" key="3">
    <source>
        <dbReference type="EMBL" id="KAF9523004.1"/>
    </source>
</evidence>
<name>A0A9P6E5Q5_9AGAR</name>
<dbReference type="InterPro" id="IPR045340">
    <property type="entry name" value="DUF6533"/>
</dbReference>
<comment type="caution">
    <text evidence="3">The sequence shown here is derived from an EMBL/GenBank/DDBJ whole genome shotgun (WGS) entry which is preliminary data.</text>
</comment>
<evidence type="ECO:0000313" key="4">
    <source>
        <dbReference type="Proteomes" id="UP000807306"/>
    </source>
</evidence>
<protein>
    <recommendedName>
        <fullName evidence="2">DUF6533 domain-containing protein</fullName>
    </recommendedName>
</protein>
<keyword evidence="1" id="KW-0812">Transmembrane</keyword>
<organism evidence="3 4">
    <name type="scientific">Crepidotus variabilis</name>
    <dbReference type="NCBI Taxonomy" id="179855"/>
    <lineage>
        <taxon>Eukaryota</taxon>
        <taxon>Fungi</taxon>
        <taxon>Dikarya</taxon>
        <taxon>Basidiomycota</taxon>
        <taxon>Agaricomycotina</taxon>
        <taxon>Agaricomycetes</taxon>
        <taxon>Agaricomycetidae</taxon>
        <taxon>Agaricales</taxon>
        <taxon>Agaricineae</taxon>
        <taxon>Crepidotaceae</taxon>
        <taxon>Crepidotus</taxon>
    </lineage>
</organism>
<proteinExistence type="predicted"/>
<accession>A0A9P6E5Q5</accession>
<keyword evidence="4" id="KW-1185">Reference proteome</keyword>
<dbReference type="Proteomes" id="UP000807306">
    <property type="component" value="Unassembled WGS sequence"/>
</dbReference>
<dbReference type="Pfam" id="PF20151">
    <property type="entry name" value="DUF6533"/>
    <property type="match status" value="1"/>
</dbReference>
<dbReference type="OrthoDB" id="2958007at2759"/>
<feature type="transmembrane region" description="Helical" evidence="1">
    <location>
        <begin position="80"/>
        <end position="98"/>
    </location>
</feature>
<feature type="transmembrane region" description="Helical" evidence="1">
    <location>
        <begin position="193"/>
        <end position="214"/>
    </location>
</feature>
<feature type="transmembrane region" description="Helical" evidence="1">
    <location>
        <begin position="105"/>
        <end position="131"/>
    </location>
</feature>
<dbReference type="EMBL" id="MU157927">
    <property type="protein sequence ID" value="KAF9523004.1"/>
    <property type="molecule type" value="Genomic_DNA"/>
</dbReference>
<evidence type="ECO:0000259" key="2">
    <source>
        <dbReference type="Pfam" id="PF20151"/>
    </source>
</evidence>
<keyword evidence="1" id="KW-0472">Membrane</keyword>
<feature type="domain" description="DUF6533" evidence="2">
    <location>
        <begin position="7"/>
        <end position="52"/>
    </location>
</feature>
<reference evidence="3" key="1">
    <citation type="submission" date="2020-11" db="EMBL/GenBank/DDBJ databases">
        <authorList>
            <consortium name="DOE Joint Genome Institute"/>
            <person name="Ahrendt S."/>
            <person name="Riley R."/>
            <person name="Andreopoulos W."/>
            <person name="Labutti K."/>
            <person name="Pangilinan J."/>
            <person name="Ruiz-Duenas F.J."/>
            <person name="Barrasa J.M."/>
            <person name="Sanchez-Garcia M."/>
            <person name="Camarero S."/>
            <person name="Miyauchi S."/>
            <person name="Serrano A."/>
            <person name="Linde D."/>
            <person name="Babiker R."/>
            <person name="Drula E."/>
            <person name="Ayuso-Fernandez I."/>
            <person name="Pacheco R."/>
            <person name="Padilla G."/>
            <person name="Ferreira P."/>
            <person name="Barriuso J."/>
            <person name="Kellner H."/>
            <person name="Castanera R."/>
            <person name="Alfaro M."/>
            <person name="Ramirez L."/>
            <person name="Pisabarro A.G."/>
            <person name="Kuo A."/>
            <person name="Tritt A."/>
            <person name="Lipzen A."/>
            <person name="He G."/>
            <person name="Yan M."/>
            <person name="Ng V."/>
            <person name="Cullen D."/>
            <person name="Martin F."/>
            <person name="Rosso M.-N."/>
            <person name="Henrissat B."/>
            <person name="Hibbett D."/>
            <person name="Martinez A.T."/>
            <person name="Grigoriev I.V."/>
        </authorList>
    </citation>
    <scope>NUCLEOTIDE SEQUENCE</scope>
    <source>
        <strain evidence="3">CBS 506.95</strain>
    </source>
</reference>
<gene>
    <name evidence="3" type="ORF">CPB83DRAFT_863575</name>
</gene>
<feature type="transmembrane region" description="Helical" evidence="1">
    <location>
        <begin position="6"/>
        <end position="24"/>
    </location>
</feature>
<feature type="transmembrane region" description="Helical" evidence="1">
    <location>
        <begin position="151"/>
        <end position="172"/>
    </location>
</feature>
<keyword evidence="1" id="KW-1133">Transmembrane helix</keyword>
<feature type="transmembrane region" description="Helical" evidence="1">
    <location>
        <begin position="36"/>
        <end position="60"/>
    </location>
</feature>
<dbReference type="AlphaFoldDB" id="A0A9P6E5Q5"/>
<evidence type="ECO:0000256" key="1">
    <source>
        <dbReference type="SAM" id="Phobius"/>
    </source>
</evidence>
<sequence>MLDPKFCTLLAALIILLYDYIITFEDEIELVWSKRFSFGTALFVITRYLPFIDMPILLALRKMTNLTIHQCDSTFAATTTFQMIGIAVAELILVLRTIAIWRRNLYIAATLISLFTLSFAFCLYFTVVYTTTSVYTSERDSPCVLISVNKIVFVDFIIIIFMESVVVVLTIIKAVQHAGQTTSSWVFQLYSRGIFYFVLILGVSILNLLLVLLSPPPSKLLFVALQRVFHSVFCNRIIFLLYNQKGMTTPPISSFQGGETGWQFTANLPTLQTVLDLDSFTTLAENYERTIETSSTNSYHV</sequence>